<evidence type="ECO:0000313" key="5">
    <source>
        <dbReference type="Proteomes" id="UP000319576"/>
    </source>
</evidence>
<sequence length="431" mass="47229">MVESLVGVYALICWLIFKKYKLLPVTTYTVCTAMLIGASILGVLFVALSIFHPVSHDGRLYAPVVQVVSQVRGVVVEVPFEANQPLKQGDVLFKLDAKPFQIEVDRLRASLAVKNSKFAQLAEQLAAAEATTRQARATLLASESSYDRQLREEHDGAKSKVVELKERLELATAQFGRAKNSLAQAAMSQGEFDRAEANFKTTQQEHSQAEANERLAAEKLRGGSASLESVRQALAAAEAAERKVRTEFTTQVDGQNPEVRETTALLERARWDLEQTVVRAPSDGYVPQKLLRPGQMATALGVKPLLAFVTGEKPLLVASFHQRVLSDIKPGLDAEAVFDAYPGRSFKVKVRRTLTAIREGELDTGGQMVTGTPVTAPGYVPVVFDYAEDVSNLNLPVGAAASVAIYTERAHALSILRKIILRIHSWENFVF</sequence>
<feature type="transmembrane region" description="Helical" evidence="2">
    <location>
        <begin position="27"/>
        <end position="51"/>
    </location>
</feature>
<dbReference type="KEGG" id="uli:ETAA1_39530"/>
<keyword evidence="1" id="KW-0175">Coiled coil</keyword>
<dbReference type="RefSeq" id="WP_145241332.1">
    <property type="nucleotide sequence ID" value="NZ_CP036273.1"/>
</dbReference>
<accession>A0A517XWV7</accession>
<dbReference type="Proteomes" id="UP000319576">
    <property type="component" value="Chromosome"/>
</dbReference>
<dbReference type="SUPFAM" id="SSF111369">
    <property type="entry name" value="HlyD-like secretion proteins"/>
    <property type="match status" value="2"/>
</dbReference>
<evidence type="ECO:0000256" key="1">
    <source>
        <dbReference type="SAM" id="Coils"/>
    </source>
</evidence>
<dbReference type="PANTHER" id="PTHR30386">
    <property type="entry name" value="MEMBRANE FUSION SUBUNIT OF EMRAB-TOLC MULTIDRUG EFFLUX PUMP"/>
    <property type="match status" value="1"/>
</dbReference>
<evidence type="ECO:0000313" key="4">
    <source>
        <dbReference type="EMBL" id="QDU21978.1"/>
    </source>
</evidence>
<dbReference type="PANTHER" id="PTHR30386:SF18">
    <property type="entry name" value="INNER MEMBRANE PROTEIN YIAV-RELATED"/>
    <property type="match status" value="1"/>
</dbReference>
<dbReference type="Gene3D" id="1.10.287.470">
    <property type="entry name" value="Helix hairpin bin"/>
    <property type="match status" value="1"/>
</dbReference>
<dbReference type="Pfam" id="PF25917">
    <property type="entry name" value="BSH_RND"/>
    <property type="match status" value="1"/>
</dbReference>
<name>A0A517XWV7_9BACT</name>
<organism evidence="4 5">
    <name type="scientific">Urbifossiella limnaea</name>
    <dbReference type="NCBI Taxonomy" id="2528023"/>
    <lineage>
        <taxon>Bacteria</taxon>
        <taxon>Pseudomonadati</taxon>
        <taxon>Planctomycetota</taxon>
        <taxon>Planctomycetia</taxon>
        <taxon>Gemmatales</taxon>
        <taxon>Gemmataceae</taxon>
        <taxon>Urbifossiella</taxon>
    </lineage>
</organism>
<gene>
    <name evidence="4" type="primary">yiaV</name>
    <name evidence="4" type="ORF">ETAA1_39530</name>
</gene>
<dbReference type="OrthoDB" id="286173at2"/>
<evidence type="ECO:0000259" key="3">
    <source>
        <dbReference type="Pfam" id="PF25917"/>
    </source>
</evidence>
<keyword evidence="2" id="KW-0472">Membrane</keyword>
<proteinExistence type="predicted"/>
<dbReference type="InterPro" id="IPR050739">
    <property type="entry name" value="MFP"/>
</dbReference>
<keyword evidence="2" id="KW-0812">Transmembrane</keyword>
<feature type="domain" description="Multidrug resistance protein MdtA-like barrel-sandwich hybrid" evidence="3">
    <location>
        <begin position="64"/>
        <end position="299"/>
    </location>
</feature>
<dbReference type="InterPro" id="IPR058625">
    <property type="entry name" value="MdtA-like_BSH"/>
</dbReference>
<evidence type="ECO:0000256" key="2">
    <source>
        <dbReference type="SAM" id="Phobius"/>
    </source>
</evidence>
<dbReference type="EMBL" id="CP036273">
    <property type="protein sequence ID" value="QDU21978.1"/>
    <property type="molecule type" value="Genomic_DNA"/>
</dbReference>
<reference evidence="4 5" key="1">
    <citation type="submission" date="2019-02" db="EMBL/GenBank/DDBJ databases">
        <title>Deep-cultivation of Planctomycetes and their phenomic and genomic characterization uncovers novel biology.</title>
        <authorList>
            <person name="Wiegand S."/>
            <person name="Jogler M."/>
            <person name="Boedeker C."/>
            <person name="Pinto D."/>
            <person name="Vollmers J."/>
            <person name="Rivas-Marin E."/>
            <person name="Kohn T."/>
            <person name="Peeters S.H."/>
            <person name="Heuer A."/>
            <person name="Rast P."/>
            <person name="Oberbeckmann S."/>
            <person name="Bunk B."/>
            <person name="Jeske O."/>
            <person name="Meyerdierks A."/>
            <person name="Storesund J.E."/>
            <person name="Kallscheuer N."/>
            <person name="Luecker S."/>
            <person name="Lage O.M."/>
            <person name="Pohl T."/>
            <person name="Merkel B.J."/>
            <person name="Hornburger P."/>
            <person name="Mueller R.-W."/>
            <person name="Bruemmer F."/>
            <person name="Labrenz M."/>
            <person name="Spormann A.M."/>
            <person name="Op den Camp H."/>
            <person name="Overmann J."/>
            <person name="Amann R."/>
            <person name="Jetten M.S.M."/>
            <person name="Mascher T."/>
            <person name="Medema M.H."/>
            <person name="Devos D.P."/>
            <person name="Kaster A.-K."/>
            <person name="Ovreas L."/>
            <person name="Rohde M."/>
            <person name="Galperin M.Y."/>
            <person name="Jogler C."/>
        </authorList>
    </citation>
    <scope>NUCLEOTIDE SEQUENCE [LARGE SCALE GENOMIC DNA]</scope>
    <source>
        <strain evidence="4 5">ETA_A1</strain>
    </source>
</reference>
<dbReference type="Gene3D" id="2.40.50.100">
    <property type="match status" value="1"/>
</dbReference>
<protein>
    <submittedName>
        <fullName evidence="4">Inner membrane protein YiaV</fullName>
    </submittedName>
</protein>
<dbReference type="Gene3D" id="2.40.30.170">
    <property type="match status" value="1"/>
</dbReference>
<keyword evidence="5" id="KW-1185">Reference proteome</keyword>
<dbReference type="AlphaFoldDB" id="A0A517XWV7"/>
<feature type="coiled-coil region" evidence="1">
    <location>
        <begin position="147"/>
        <end position="247"/>
    </location>
</feature>
<keyword evidence="2" id="KW-1133">Transmembrane helix</keyword>